<sequence length="245" mass="27712">MFSYQAGNITIDYTVEAVPNIQEITVNVCPNGGVKLVVPRGLNQSNLHFIIAKKAKWILEQLGETPTEAKEETAERQNEEIHNVTQAAFVPSFQDGDKIPYLGRQYRLNIVKEDKTEAELTFRAKFLATVPASWNEQQTNEGLQALLTDWYITRAEDKFQECLKSLAKQMDGVPGQIEWEDLQNEASRVKADGTIVLNWRLLTAPMSTIELVLAREIAKQTGAAELFEDAAERQQWLEDNTLVVF</sequence>
<dbReference type="InterPro" id="IPR002725">
    <property type="entry name" value="YgjP-like_metallopeptidase"/>
</dbReference>
<dbReference type="EMBL" id="JBHRZT010000026">
    <property type="protein sequence ID" value="MFC3883381.1"/>
    <property type="molecule type" value="Genomic_DNA"/>
</dbReference>
<organism evidence="2 3">
    <name type="scientific">Bacillus songklensis</name>
    <dbReference type="NCBI Taxonomy" id="1069116"/>
    <lineage>
        <taxon>Bacteria</taxon>
        <taxon>Bacillati</taxon>
        <taxon>Bacillota</taxon>
        <taxon>Bacilli</taxon>
        <taxon>Bacillales</taxon>
        <taxon>Bacillaceae</taxon>
        <taxon>Bacillus</taxon>
    </lineage>
</organism>
<dbReference type="Proteomes" id="UP001595752">
    <property type="component" value="Unassembled WGS sequence"/>
</dbReference>
<evidence type="ECO:0000313" key="3">
    <source>
        <dbReference type="Proteomes" id="UP001595752"/>
    </source>
</evidence>
<evidence type="ECO:0000259" key="1">
    <source>
        <dbReference type="Pfam" id="PF01863"/>
    </source>
</evidence>
<keyword evidence="3" id="KW-1185">Reference proteome</keyword>
<dbReference type="PANTHER" id="PTHR30399:SF1">
    <property type="entry name" value="UTP PYROPHOSPHATASE"/>
    <property type="match status" value="1"/>
</dbReference>
<gene>
    <name evidence="2" type="ORF">ACFOU2_07540</name>
</gene>
<dbReference type="PANTHER" id="PTHR30399">
    <property type="entry name" value="UNCHARACTERIZED PROTEIN YGJP"/>
    <property type="match status" value="1"/>
</dbReference>
<reference evidence="3" key="1">
    <citation type="journal article" date="2019" name="Int. J. Syst. Evol. Microbiol.">
        <title>The Global Catalogue of Microorganisms (GCM) 10K type strain sequencing project: providing services to taxonomists for standard genome sequencing and annotation.</title>
        <authorList>
            <consortium name="The Broad Institute Genomics Platform"/>
            <consortium name="The Broad Institute Genome Sequencing Center for Infectious Disease"/>
            <person name="Wu L."/>
            <person name="Ma J."/>
        </authorList>
    </citation>
    <scope>NUCLEOTIDE SEQUENCE [LARGE SCALE GENOMIC DNA]</scope>
    <source>
        <strain evidence="3">CCUG 61889</strain>
    </source>
</reference>
<proteinExistence type="predicted"/>
<protein>
    <submittedName>
        <fullName evidence="2">M48 family metallopeptidase</fullName>
    </submittedName>
</protein>
<comment type="caution">
    <text evidence="2">The sequence shown here is derived from an EMBL/GenBank/DDBJ whole genome shotgun (WGS) entry which is preliminary data.</text>
</comment>
<dbReference type="InterPro" id="IPR053136">
    <property type="entry name" value="UTP_pyrophosphatase-like"/>
</dbReference>
<feature type="domain" description="YgjP-like metallopeptidase" evidence="1">
    <location>
        <begin position="70"/>
        <end position="217"/>
    </location>
</feature>
<name>A0ABV8B2E8_9BACI</name>
<accession>A0ABV8B2E8</accession>
<dbReference type="Pfam" id="PF01863">
    <property type="entry name" value="YgjP-like"/>
    <property type="match status" value="1"/>
</dbReference>
<evidence type="ECO:0000313" key="2">
    <source>
        <dbReference type="EMBL" id="MFC3883381.1"/>
    </source>
</evidence>
<dbReference type="RefSeq" id="WP_377913789.1">
    <property type="nucleotide sequence ID" value="NZ_JBHRZT010000026.1"/>
</dbReference>